<keyword evidence="1" id="KW-0489">Methyltransferase</keyword>
<proteinExistence type="predicted"/>
<dbReference type="GO" id="GO:0008168">
    <property type="term" value="F:methyltransferase activity"/>
    <property type="evidence" value="ECO:0007669"/>
    <property type="project" value="UniProtKB-KW"/>
</dbReference>
<dbReference type="AlphaFoldDB" id="A0A1J9S4F4"/>
<accession>A0A1J9S4F4</accession>
<sequence>MSAATPTQDGRRQPVTSLLTIGLDLDWAAAHLGHKLDMPTVRAAVAKGLQEFDAVPDLFHETYFFVPDDDDEVDNNNQENDDDRIRDEGRGVWAESERKIRGGGHQGRPWDGVCIGWGLRGQPDMTVVFERMVNLVREASPGSRLVFAGPAADHFGTAKRNWPNLRKVDQ</sequence>
<comment type="caution">
    <text evidence="1">The sequence shown here is derived from an EMBL/GenBank/DDBJ whole genome shotgun (WGS) entry which is preliminary data.</text>
</comment>
<dbReference type="GeneID" id="31012728"/>
<keyword evidence="1" id="KW-0808">Transferase</keyword>
<dbReference type="GO" id="GO:0032259">
    <property type="term" value="P:methylation"/>
    <property type="evidence" value="ECO:0007669"/>
    <property type="project" value="UniProtKB-KW"/>
</dbReference>
<protein>
    <submittedName>
        <fullName evidence="1">Ubiquinone menaquinone biosynthesis methyltransferase</fullName>
    </submittedName>
</protein>
<dbReference type="Proteomes" id="UP000183809">
    <property type="component" value="Unassembled WGS sequence"/>
</dbReference>
<evidence type="ECO:0000313" key="2">
    <source>
        <dbReference type="Proteomes" id="UP000183809"/>
    </source>
</evidence>
<name>A0A1J9S4F4_9PEZI</name>
<organism evidence="1 2">
    <name type="scientific">Diplodia corticola</name>
    <dbReference type="NCBI Taxonomy" id="236234"/>
    <lineage>
        <taxon>Eukaryota</taxon>
        <taxon>Fungi</taxon>
        <taxon>Dikarya</taxon>
        <taxon>Ascomycota</taxon>
        <taxon>Pezizomycotina</taxon>
        <taxon>Dothideomycetes</taxon>
        <taxon>Dothideomycetes incertae sedis</taxon>
        <taxon>Botryosphaeriales</taxon>
        <taxon>Botryosphaeriaceae</taxon>
        <taxon>Diplodia</taxon>
    </lineage>
</organism>
<dbReference type="EMBL" id="MNUE01000002">
    <property type="protein sequence ID" value="OJD39835.1"/>
    <property type="molecule type" value="Genomic_DNA"/>
</dbReference>
<reference evidence="1 2" key="1">
    <citation type="submission" date="2016-10" db="EMBL/GenBank/DDBJ databases">
        <title>Proteomics and genomics reveal pathogen-plant mechanisms compatible with a hemibiotrophic lifestyle of Diplodia corticola.</title>
        <authorList>
            <person name="Fernandes I."/>
            <person name="De Jonge R."/>
            <person name="Van De Peer Y."/>
            <person name="Devreese B."/>
            <person name="Alves A."/>
            <person name="Esteves A.C."/>
        </authorList>
    </citation>
    <scope>NUCLEOTIDE SEQUENCE [LARGE SCALE GENOMIC DNA]</scope>
    <source>
        <strain evidence="1 2">CBS 112549</strain>
    </source>
</reference>
<keyword evidence="1" id="KW-0830">Ubiquinone</keyword>
<evidence type="ECO:0000313" key="1">
    <source>
        <dbReference type="EMBL" id="OJD39835.1"/>
    </source>
</evidence>
<keyword evidence="2" id="KW-1185">Reference proteome</keyword>
<gene>
    <name evidence="1" type="ORF">BKCO1_2000265</name>
</gene>
<dbReference type="RefSeq" id="XP_020134822.1">
    <property type="nucleotide sequence ID" value="XM_020272469.1"/>
</dbReference>
<dbReference type="OrthoDB" id="9986861at2759"/>